<dbReference type="PANTHER" id="PTHR20963:SF43">
    <property type="entry name" value="PUTATIVE (AFU_ORTHOLOGUE AFUA_7G01240)-RELATED"/>
    <property type="match status" value="1"/>
</dbReference>
<accession>A0ABR4I9F7</accession>
<dbReference type="InterPro" id="IPR029033">
    <property type="entry name" value="His_PPase_superfam"/>
</dbReference>
<gene>
    <name evidence="2" type="ORF">BDW59DRAFT_180442</name>
</gene>
<comment type="caution">
    <text evidence="2">The sequence shown here is derived from an EMBL/GenBank/DDBJ whole genome shotgun (WGS) entry which is preliminary data.</text>
</comment>
<evidence type="ECO:0000313" key="3">
    <source>
        <dbReference type="Proteomes" id="UP001610335"/>
    </source>
</evidence>
<evidence type="ECO:0000256" key="1">
    <source>
        <dbReference type="ARBA" id="ARBA00022801"/>
    </source>
</evidence>
<dbReference type="Proteomes" id="UP001610335">
    <property type="component" value="Unassembled WGS sequence"/>
</dbReference>
<keyword evidence="3" id="KW-1185">Reference proteome</keyword>
<keyword evidence="1" id="KW-0378">Hydrolase</keyword>
<dbReference type="Gene3D" id="3.40.50.1240">
    <property type="entry name" value="Phosphoglycerate mutase-like"/>
    <property type="match status" value="1"/>
</dbReference>
<dbReference type="PANTHER" id="PTHR20963">
    <property type="entry name" value="MULTIPLE INOSITOL POLYPHOSPHATE PHOSPHATASE-RELATED"/>
    <property type="match status" value="1"/>
</dbReference>
<dbReference type="SUPFAM" id="SSF53254">
    <property type="entry name" value="Phosphoglycerate mutase-like"/>
    <property type="match status" value="1"/>
</dbReference>
<dbReference type="CDD" id="cd07061">
    <property type="entry name" value="HP_HAP_like"/>
    <property type="match status" value="1"/>
</dbReference>
<protein>
    <submittedName>
        <fullName evidence="2">Histidine phosphatase superfamily</fullName>
    </submittedName>
</protein>
<sequence length="504" mass="56475">MSMPSFYMDQHLYPSRVTGTAPAFAETNPPLQTQEPIKGARGRNIFHTMGDLSPYSSPDKGFGMHMIHRHGSRYPSGSERISAWAEGIANSTAAGNKFTDEEILGPKGREELFESGILNYYNYGHLFNQTSPKKLVVPTTSQDRMLKSAENFLAGFFGLDWSKQADLLPMIDRPNRLQQLPRWYKYLQQGSAVFASAEFTEPITTWKNVYLALLLLSDSTFAQALCSYETVSYGYSKFCQPFTYEDFEGFGYLIDLEFALGFWKNPAGRAQGIAWVEEFLARVEGRLLETTQTNANMTPATNPVTFPVDQNLYLDFSYDSGIVAALVAFGFKQFAQLLPATGPPCNQQFSTSKLVPFAGRTNIEIKAPYKVSTCRPSGSQDIAYHTLPLHSSFAECKYRDDGWCKLSTLLKLQKKSLDKSKFQYSCFGDWTSTPYALENFWNICSPCYSALLWQSIPKFSSQNGANMTLCQHYPAALNDITLSGEYLIAKSYLVGVMLKLRPGG</sequence>
<dbReference type="Pfam" id="PF00328">
    <property type="entry name" value="His_Phos_2"/>
    <property type="match status" value="1"/>
</dbReference>
<proteinExistence type="predicted"/>
<reference evidence="2 3" key="1">
    <citation type="submission" date="2024-07" db="EMBL/GenBank/DDBJ databases">
        <title>Section-level genome sequencing and comparative genomics of Aspergillus sections Usti and Cavernicolus.</title>
        <authorList>
            <consortium name="Lawrence Berkeley National Laboratory"/>
            <person name="Nybo J.L."/>
            <person name="Vesth T.C."/>
            <person name="Theobald S."/>
            <person name="Frisvad J.C."/>
            <person name="Larsen T.O."/>
            <person name="Kjaerboelling I."/>
            <person name="Rothschild-Mancinelli K."/>
            <person name="Lyhne E.K."/>
            <person name="Kogle M.E."/>
            <person name="Barry K."/>
            <person name="Clum A."/>
            <person name="Na H."/>
            <person name="Ledsgaard L."/>
            <person name="Lin J."/>
            <person name="Lipzen A."/>
            <person name="Kuo A."/>
            <person name="Riley R."/>
            <person name="Mondo S."/>
            <person name="LaButti K."/>
            <person name="Haridas S."/>
            <person name="Pangalinan J."/>
            <person name="Salamov A.A."/>
            <person name="Simmons B.A."/>
            <person name="Magnuson J.K."/>
            <person name="Chen J."/>
            <person name="Drula E."/>
            <person name="Henrissat B."/>
            <person name="Wiebenga A."/>
            <person name="Lubbers R.J."/>
            <person name="Gomes A.C."/>
            <person name="Makela M.R."/>
            <person name="Stajich J."/>
            <person name="Grigoriev I.V."/>
            <person name="Mortensen U.H."/>
            <person name="De vries R.P."/>
            <person name="Baker S.E."/>
            <person name="Andersen M.R."/>
        </authorList>
    </citation>
    <scope>NUCLEOTIDE SEQUENCE [LARGE SCALE GENOMIC DNA]</scope>
    <source>
        <strain evidence="2 3">CBS 600.67</strain>
    </source>
</reference>
<dbReference type="InterPro" id="IPR000560">
    <property type="entry name" value="His_Pase_clade-2"/>
</dbReference>
<evidence type="ECO:0000313" key="2">
    <source>
        <dbReference type="EMBL" id="KAL2823889.1"/>
    </source>
</evidence>
<name>A0ABR4I9F7_9EURO</name>
<organism evidence="2 3">
    <name type="scientific">Aspergillus cavernicola</name>
    <dbReference type="NCBI Taxonomy" id="176166"/>
    <lineage>
        <taxon>Eukaryota</taxon>
        <taxon>Fungi</taxon>
        <taxon>Dikarya</taxon>
        <taxon>Ascomycota</taxon>
        <taxon>Pezizomycotina</taxon>
        <taxon>Eurotiomycetes</taxon>
        <taxon>Eurotiomycetidae</taxon>
        <taxon>Eurotiales</taxon>
        <taxon>Aspergillaceae</taxon>
        <taxon>Aspergillus</taxon>
        <taxon>Aspergillus subgen. Nidulantes</taxon>
    </lineage>
</organism>
<dbReference type="EMBL" id="JBFXLS010000048">
    <property type="protein sequence ID" value="KAL2823889.1"/>
    <property type="molecule type" value="Genomic_DNA"/>
</dbReference>